<accession>A0ABW2L445</accession>
<reference evidence="2" key="1">
    <citation type="journal article" date="2019" name="Int. J. Syst. Evol. Microbiol.">
        <title>The Global Catalogue of Microorganisms (GCM) 10K type strain sequencing project: providing services to taxonomists for standard genome sequencing and annotation.</title>
        <authorList>
            <consortium name="The Broad Institute Genomics Platform"/>
            <consortium name="The Broad Institute Genome Sequencing Center for Infectious Disease"/>
            <person name="Wu L."/>
            <person name="Ma J."/>
        </authorList>
    </citation>
    <scope>NUCLEOTIDE SEQUENCE [LARGE SCALE GENOMIC DNA]</scope>
    <source>
        <strain evidence="2">CGMCC 4.1467</strain>
    </source>
</reference>
<dbReference type="Gene3D" id="1.10.150.240">
    <property type="entry name" value="Putative phosphatase, domain 2"/>
    <property type="match status" value="1"/>
</dbReference>
<dbReference type="Pfam" id="PF00702">
    <property type="entry name" value="Hydrolase"/>
    <property type="match status" value="1"/>
</dbReference>
<dbReference type="NCBIfam" id="TIGR01509">
    <property type="entry name" value="HAD-SF-IA-v3"/>
    <property type="match status" value="1"/>
</dbReference>
<dbReference type="CDD" id="cd02603">
    <property type="entry name" value="HAD_sEH-N_like"/>
    <property type="match status" value="1"/>
</dbReference>
<dbReference type="PANTHER" id="PTHR43611">
    <property type="entry name" value="ALPHA-D-GLUCOSE 1-PHOSPHATE PHOSPHATASE"/>
    <property type="match status" value="1"/>
</dbReference>
<sequence>MTFLFDIGKVLLDFDFETSLRKLIPGETADDEVLNRLTRLLDRKDEFEGGHVTPDDYIPWALGVLEVEMDHHTFIHAWQNIFTPNEPMWRVVETLRKDGHRLILFSNTNAIHCPWIFETYDIFRHFEGGVLSFEVGAIKPEDKIYHHAIDTHGLIPADTLYIDDLPANIEAGKRLGFRTHQYELSDHEAFETWLASELDRGL</sequence>
<dbReference type="SFLD" id="SFLDG01129">
    <property type="entry name" value="C1.5:_HAD__Beta-PGM__Phosphata"/>
    <property type="match status" value="1"/>
</dbReference>
<dbReference type="SUPFAM" id="SSF56784">
    <property type="entry name" value="HAD-like"/>
    <property type="match status" value="1"/>
</dbReference>
<organism evidence="1 2">
    <name type="scientific">Haloferula chungangensis</name>
    <dbReference type="NCBI Taxonomy" id="1048331"/>
    <lineage>
        <taxon>Bacteria</taxon>
        <taxon>Pseudomonadati</taxon>
        <taxon>Verrucomicrobiota</taxon>
        <taxon>Verrucomicrobiia</taxon>
        <taxon>Verrucomicrobiales</taxon>
        <taxon>Verrucomicrobiaceae</taxon>
        <taxon>Haloferula</taxon>
    </lineage>
</organism>
<dbReference type="Gene3D" id="3.40.50.1000">
    <property type="entry name" value="HAD superfamily/HAD-like"/>
    <property type="match status" value="1"/>
</dbReference>
<dbReference type="EMBL" id="JBHTBS010000002">
    <property type="protein sequence ID" value="MFC7336504.1"/>
    <property type="molecule type" value="Genomic_DNA"/>
</dbReference>
<dbReference type="InterPro" id="IPR023198">
    <property type="entry name" value="PGP-like_dom2"/>
</dbReference>
<dbReference type="GO" id="GO:0016787">
    <property type="term" value="F:hydrolase activity"/>
    <property type="evidence" value="ECO:0007669"/>
    <property type="project" value="UniProtKB-KW"/>
</dbReference>
<evidence type="ECO:0000313" key="2">
    <source>
        <dbReference type="Proteomes" id="UP001596472"/>
    </source>
</evidence>
<dbReference type="SFLD" id="SFLDS00003">
    <property type="entry name" value="Haloacid_Dehalogenase"/>
    <property type="match status" value="1"/>
</dbReference>
<gene>
    <name evidence="1" type="ORF">ACFQY0_04880</name>
</gene>
<keyword evidence="2" id="KW-1185">Reference proteome</keyword>
<dbReference type="InterPro" id="IPR006439">
    <property type="entry name" value="HAD-SF_hydro_IA"/>
</dbReference>
<protein>
    <submittedName>
        <fullName evidence="1">HAD family hydrolase</fullName>
    </submittedName>
</protein>
<name>A0ABW2L445_9BACT</name>
<dbReference type="RefSeq" id="WP_379709783.1">
    <property type="nucleotide sequence ID" value="NZ_JBHTBS010000002.1"/>
</dbReference>
<dbReference type="InterPro" id="IPR036412">
    <property type="entry name" value="HAD-like_sf"/>
</dbReference>
<comment type="caution">
    <text evidence="1">The sequence shown here is derived from an EMBL/GenBank/DDBJ whole genome shotgun (WGS) entry which is preliminary data.</text>
</comment>
<dbReference type="PANTHER" id="PTHR43611:SF3">
    <property type="entry name" value="FLAVIN MONONUCLEOTIDE HYDROLASE 1, CHLOROPLATIC"/>
    <property type="match status" value="1"/>
</dbReference>
<keyword evidence="1" id="KW-0378">Hydrolase</keyword>
<dbReference type="Proteomes" id="UP001596472">
    <property type="component" value="Unassembled WGS sequence"/>
</dbReference>
<proteinExistence type="predicted"/>
<dbReference type="InterPro" id="IPR023214">
    <property type="entry name" value="HAD_sf"/>
</dbReference>
<evidence type="ECO:0000313" key="1">
    <source>
        <dbReference type="EMBL" id="MFC7336504.1"/>
    </source>
</evidence>